<reference evidence="4 5" key="1">
    <citation type="submission" date="2018-10" db="EMBL/GenBank/DDBJ databases">
        <title>Fifty Aureobasidium pullulans genomes reveal a recombining polyextremotolerant generalist.</title>
        <authorList>
            <person name="Gostincar C."/>
            <person name="Turk M."/>
            <person name="Zajc J."/>
            <person name="Gunde-Cimerman N."/>
        </authorList>
    </citation>
    <scope>NUCLEOTIDE SEQUENCE [LARGE SCALE GENOMIC DNA]</scope>
    <source>
        <strain evidence="4 5">EXF-6604</strain>
    </source>
</reference>
<dbReference type="SMART" id="SM00674">
    <property type="entry name" value="CENPB"/>
    <property type="match status" value="1"/>
</dbReference>
<proteinExistence type="predicted"/>
<dbReference type="PROSITE" id="PS51253">
    <property type="entry name" value="HTH_CENPB"/>
    <property type="match status" value="1"/>
</dbReference>
<evidence type="ECO:0000256" key="2">
    <source>
        <dbReference type="ARBA" id="ARBA00023242"/>
    </source>
</evidence>
<gene>
    <name evidence="4" type="ORF">D6D01_10428</name>
</gene>
<dbReference type="InterPro" id="IPR007889">
    <property type="entry name" value="HTH_Psq"/>
</dbReference>
<dbReference type="Pfam" id="PF03221">
    <property type="entry name" value="HTH_Tnp_Tc5"/>
    <property type="match status" value="1"/>
</dbReference>
<dbReference type="InterPro" id="IPR006600">
    <property type="entry name" value="HTH_CenpB_DNA-bd_dom"/>
</dbReference>
<accession>A0A4S9JD77</accession>
<evidence type="ECO:0000313" key="4">
    <source>
        <dbReference type="EMBL" id="THY00076.1"/>
    </source>
</evidence>
<comment type="caution">
    <text evidence="4">The sequence shown here is derived from an EMBL/GenBank/DDBJ whole genome shotgun (WGS) entry which is preliminary data.</text>
</comment>
<dbReference type="Proteomes" id="UP000306584">
    <property type="component" value="Unassembled WGS sequence"/>
</dbReference>
<evidence type="ECO:0000259" key="3">
    <source>
        <dbReference type="PROSITE" id="PS51253"/>
    </source>
</evidence>
<organism evidence="4 5">
    <name type="scientific">Aureobasidium pullulans</name>
    <name type="common">Black yeast</name>
    <name type="synonym">Pullularia pullulans</name>
    <dbReference type="NCBI Taxonomy" id="5580"/>
    <lineage>
        <taxon>Eukaryota</taxon>
        <taxon>Fungi</taxon>
        <taxon>Dikarya</taxon>
        <taxon>Ascomycota</taxon>
        <taxon>Pezizomycotina</taxon>
        <taxon>Dothideomycetes</taxon>
        <taxon>Dothideomycetidae</taxon>
        <taxon>Dothideales</taxon>
        <taxon>Saccotheciaceae</taxon>
        <taxon>Aureobasidium</taxon>
    </lineage>
</organism>
<keyword evidence="2" id="KW-0539">Nucleus</keyword>
<dbReference type="SUPFAM" id="SSF46689">
    <property type="entry name" value="Homeodomain-like"/>
    <property type="match status" value="1"/>
</dbReference>
<evidence type="ECO:0000256" key="1">
    <source>
        <dbReference type="ARBA" id="ARBA00023125"/>
    </source>
</evidence>
<name>A0A4S9JD77_AURPU</name>
<dbReference type="Gene3D" id="1.10.10.60">
    <property type="entry name" value="Homeodomain-like"/>
    <property type="match status" value="1"/>
</dbReference>
<feature type="domain" description="HTH CENPB-type" evidence="3">
    <location>
        <begin position="49"/>
        <end position="119"/>
    </location>
</feature>
<evidence type="ECO:0000313" key="5">
    <source>
        <dbReference type="Proteomes" id="UP000306584"/>
    </source>
</evidence>
<protein>
    <recommendedName>
        <fullName evidence="3">HTH CENPB-type domain-containing protein</fullName>
    </recommendedName>
</protein>
<dbReference type="Pfam" id="PF05225">
    <property type="entry name" value="HTH_psq"/>
    <property type="match status" value="1"/>
</dbReference>
<dbReference type="AlphaFoldDB" id="A0A4S9JD77"/>
<dbReference type="InterPro" id="IPR009057">
    <property type="entry name" value="Homeodomain-like_sf"/>
</dbReference>
<dbReference type="GO" id="GO:0003677">
    <property type="term" value="F:DNA binding"/>
    <property type="evidence" value="ECO:0007669"/>
    <property type="project" value="UniProtKB-KW"/>
</dbReference>
<sequence>MDQRELQIEQAIEAIRTREVPSIRAAQRAYGIPESTLRARLNGSTNRRAAHEHEKRLAKRQEEFLVDWILEQDAQGFPPTHARTREMATRILRMNGDTEELGHKWVTKFIRDNPRIASVIGRPIEAARLNGTHPDAIQEFYTLYEDILRRYHIQPANTWNMDEHGIALGALNSSQIQAPTQRSITPPLLPQNNLFTTPKGSRHIYQQATSIRKSSSQNKALFHALHKAGQAIDLLNAQKVATEAHNAQLKAQIDALSTKRRRRVPVDPNTQFAHIESIMAAKEAQQLMEEIEAARQPVYDAEATSKALQKASFQSLQFEWQIDKF</sequence>
<dbReference type="EMBL" id="QZBD01001083">
    <property type="protein sequence ID" value="THY00076.1"/>
    <property type="molecule type" value="Genomic_DNA"/>
</dbReference>
<keyword evidence="1" id="KW-0238">DNA-binding</keyword>